<dbReference type="Gene3D" id="2.40.170.20">
    <property type="entry name" value="TonB-dependent receptor, beta-barrel domain"/>
    <property type="match status" value="1"/>
</dbReference>
<dbReference type="InterPro" id="IPR036942">
    <property type="entry name" value="Beta-barrel_TonB_sf"/>
</dbReference>
<dbReference type="InterPro" id="IPR023997">
    <property type="entry name" value="TonB-dep_OMP_SusC/RagA_CS"/>
</dbReference>
<evidence type="ECO:0000256" key="5">
    <source>
        <dbReference type="ARBA" id="ARBA00023077"/>
    </source>
</evidence>
<keyword evidence="6 8" id="KW-0472">Membrane</keyword>
<evidence type="ECO:0000256" key="2">
    <source>
        <dbReference type="ARBA" id="ARBA00022448"/>
    </source>
</evidence>
<dbReference type="RefSeq" id="WP_193812059.1">
    <property type="nucleotide sequence ID" value="NZ_CP040442.1"/>
</dbReference>
<dbReference type="Pfam" id="PF00593">
    <property type="entry name" value="TonB_dep_Rec_b-barrel"/>
    <property type="match status" value="1"/>
</dbReference>
<evidence type="ECO:0000313" key="13">
    <source>
        <dbReference type="EMBL" id="QOW08847.1"/>
    </source>
</evidence>
<accession>A0A7M2Y3Q3</accession>
<evidence type="ECO:0000256" key="4">
    <source>
        <dbReference type="ARBA" id="ARBA00022692"/>
    </source>
</evidence>
<feature type="domain" description="TonB-dependent receptor-like beta-barrel" evidence="11">
    <location>
        <begin position="315"/>
        <end position="878"/>
    </location>
</feature>
<evidence type="ECO:0000313" key="14">
    <source>
        <dbReference type="Proteomes" id="UP000594195"/>
    </source>
</evidence>
<feature type="signal peptide" evidence="10">
    <location>
        <begin position="1"/>
        <end position="23"/>
    </location>
</feature>
<evidence type="ECO:0000256" key="9">
    <source>
        <dbReference type="RuleBase" id="RU003357"/>
    </source>
</evidence>
<protein>
    <submittedName>
        <fullName evidence="13">SusC/RagA family TonB-linked outer membrane protein</fullName>
    </submittedName>
</protein>
<dbReference type="NCBIfam" id="TIGR04057">
    <property type="entry name" value="SusC_RagA_signa"/>
    <property type="match status" value="1"/>
</dbReference>
<reference evidence="13 14" key="1">
    <citation type="submission" date="2019-05" db="EMBL/GenBank/DDBJ databases">
        <title>Chryseobacterium sp. isolated from King George Island, maritime Antarctica.</title>
        <authorList>
            <person name="Peng X."/>
        </authorList>
    </citation>
    <scope>NUCLEOTIDE SEQUENCE [LARGE SCALE GENOMIC DNA]</scope>
    <source>
        <strain evidence="13 14">7-3A</strain>
    </source>
</reference>
<keyword evidence="5 9" id="KW-0798">TonB box</keyword>
<keyword evidence="3 8" id="KW-1134">Transmembrane beta strand</keyword>
<dbReference type="NCBIfam" id="TIGR04056">
    <property type="entry name" value="OMP_RagA_SusC"/>
    <property type="match status" value="1"/>
</dbReference>
<keyword evidence="14" id="KW-1185">Reference proteome</keyword>
<dbReference type="InterPro" id="IPR012910">
    <property type="entry name" value="Plug_dom"/>
</dbReference>
<dbReference type="GO" id="GO:0009279">
    <property type="term" value="C:cell outer membrane"/>
    <property type="evidence" value="ECO:0007669"/>
    <property type="project" value="UniProtKB-SubCell"/>
</dbReference>
<proteinExistence type="inferred from homology"/>
<evidence type="ECO:0000259" key="12">
    <source>
        <dbReference type="Pfam" id="PF07715"/>
    </source>
</evidence>
<keyword evidence="4 8" id="KW-0812">Transmembrane</keyword>
<feature type="chain" id="PRO_5032714077" evidence="10">
    <location>
        <begin position="24"/>
        <end position="914"/>
    </location>
</feature>
<evidence type="ECO:0000256" key="3">
    <source>
        <dbReference type="ARBA" id="ARBA00022452"/>
    </source>
</evidence>
<evidence type="ECO:0000256" key="6">
    <source>
        <dbReference type="ARBA" id="ARBA00023136"/>
    </source>
</evidence>
<dbReference type="Proteomes" id="UP000594195">
    <property type="component" value="Chromosome"/>
</dbReference>
<dbReference type="KEGG" id="kfa:Q73A0000_00050"/>
<comment type="similarity">
    <text evidence="8 9">Belongs to the TonB-dependent receptor family.</text>
</comment>
<comment type="subcellular location">
    <subcellularLocation>
        <location evidence="1 8">Cell outer membrane</location>
        <topology evidence="1 8">Multi-pass membrane protein</topology>
    </subcellularLocation>
</comment>
<dbReference type="Pfam" id="PF07715">
    <property type="entry name" value="Plug"/>
    <property type="match status" value="1"/>
</dbReference>
<dbReference type="EMBL" id="CP040442">
    <property type="protein sequence ID" value="QOW08847.1"/>
    <property type="molecule type" value="Genomic_DNA"/>
</dbReference>
<evidence type="ECO:0000259" key="11">
    <source>
        <dbReference type="Pfam" id="PF00593"/>
    </source>
</evidence>
<dbReference type="InterPro" id="IPR023996">
    <property type="entry name" value="TonB-dep_OMP_SusC/RagA"/>
</dbReference>
<evidence type="ECO:0000256" key="7">
    <source>
        <dbReference type="ARBA" id="ARBA00023237"/>
    </source>
</evidence>
<keyword evidence="2 8" id="KW-0813">Transport</keyword>
<dbReference type="PROSITE" id="PS52016">
    <property type="entry name" value="TONB_DEPENDENT_REC_3"/>
    <property type="match status" value="1"/>
</dbReference>
<name>A0A7M2Y3Q3_9FLAO</name>
<gene>
    <name evidence="13" type="ORF">Q73A0000_00050</name>
</gene>
<feature type="domain" description="TonB-dependent receptor plug" evidence="12">
    <location>
        <begin position="47"/>
        <end position="161"/>
    </location>
</feature>
<keyword evidence="7 8" id="KW-0998">Cell outer membrane</keyword>
<keyword evidence="10" id="KW-0732">Signal</keyword>
<dbReference type="InterPro" id="IPR039426">
    <property type="entry name" value="TonB-dep_rcpt-like"/>
</dbReference>
<dbReference type="InterPro" id="IPR037066">
    <property type="entry name" value="Plug_dom_sf"/>
</dbReference>
<dbReference type="SUPFAM" id="SSF56935">
    <property type="entry name" value="Porins"/>
    <property type="match status" value="1"/>
</dbReference>
<dbReference type="Gene3D" id="2.170.130.10">
    <property type="entry name" value="TonB-dependent receptor, plug domain"/>
    <property type="match status" value="1"/>
</dbReference>
<evidence type="ECO:0000256" key="10">
    <source>
        <dbReference type="SAM" id="SignalP"/>
    </source>
</evidence>
<dbReference type="AlphaFoldDB" id="A0A7M2Y3Q3"/>
<sequence length="914" mass="100817">MRNYTKVLKIAPAFLLAGTMLHAQTKDSVKTADIEQVVLIGYGKQKKEDLTGSIASITSKDFNPGSTSADQLIQGKAPGVTVTGNGGNPGSGSTIRIRGGASLTASNDPLIVIDGIPMDFGGIAGASNALALINPNDIESFTVLKDASSAAIYGNRASNGVILITTKKGSSGKVRINFSTMGSVSTKMGNQSVLTADEFRDFVKANASQHYIDKLGTANTNWQDLIYQTAWGTDNNVAISGGIKNLPYRLSLGYTEQNGIVKTNEFKRTSVGLNLTPKFFDDHLSVTANVKGSMTENRFPAGVIGAAQFFDPTQDVYDYSAQGDQVNNYWEWFLNPDNINVNATRNPLASLYGRRDVSTVFRGIGNLQLDYKFHFLPDLHLNVIGGYDYQKGNGAITQYPGYAGMLASGDVSTRRDYSQEKTNKLLETYLNYVKTITAIDTKIDLMAGYSYQQFHDTTPSATTYYGNPTRVATPTNRYEGKLTLLGFYGRGIFSIANKYILTGSVRRDATSRFYNGTDLKNNWGTFYAASGAWKIKNESFLKDSSIFSDLKLRAGWGETGQQEVGGYYNSFASYNVSDPTAQYGFGDQFYLMYRPTQYNPNLTWETTATTNVGLDFGFWRNRITGSFDWFKKNTRDLQARVQVPAGEFSNTNIKNVGKMTTDGLEFLINVNPVKTQDFTWDFSFNVAHYNPKVTHFDDVADGYVIQQGGISGGVGNTVQAHAVGYTPFSFYVYQQVYDSNGKPLDGVYVDRNGDGKISADGDKYFYKSTTPDATFGFSTKFKLKNWDLSTSLRAVVGNYVYNNFASQSNVQSIATNEYLQNISSTTANYGFATPQYWSDAFVENASFLRMDNLTLGYDFGDVFNKGSNLRVYGMAQNVFVVTDYSGVDPEIFGNIDNGFYQRPKVYSLGLNFQF</sequence>
<dbReference type="InterPro" id="IPR000531">
    <property type="entry name" value="Beta-barrel_TonB"/>
</dbReference>
<organism evidence="13 14">
    <name type="scientific">Kaistella flava</name>
    <name type="common">ex Peng et al. 2021</name>
    <dbReference type="NCBI Taxonomy" id="2038776"/>
    <lineage>
        <taxon>Bacteria</taxon>
        <taxon>Pseudomonadati</taxon>
        <taxon>Bacteroidota</taxon>
        <taxon>Flavobacteriia</taxon>
        <taxon>Flavobacteriales</taxon>
        <taxon>Weeksellaceae</taxon>
        <taxon>Chryseobacterium group</taxon>
        <taxon>Kaistella</taxon>
    </lineage>
</organism>
<evidence type="ECO:0000256" key="8">
    <source>
        <dbReference type="PROSITE-ProRule" id="PRU01360"/>
    </source>
</evidence>
<evidence type="ECO:0000256" key="1">
    <source>
        <dbReference type="ARBA" id="ARBA00004571"/>
    </source>
</evidence>